<dbReference type="InterPro" id="IPR001387">
    <property type="entry name" value="Cro/C1-type_HTH"/>
</dbReference>
<feature type="domain" description="HTH tetR-type" evidence="6">
    <location>
        <begin position="88"/>
        <end position="148"/>
    </location>
</feature>
<dbReference type="SMART" id="SM00530">
    <property type="entry name" value="HTH_XRE"/>
    <property type="match status" value="1"/>
</dbReference>
<comment type="caution">
    <text evidence="7">The sequence shown here is derived from an EMBL/GenBank/DDBJ whole genome shotgun (WGS) entry which is preliminary data.</text>
</comment>
<evidence type="ECO:0000259" key="5">
    <source>
        <dbReference type="PROSITE" id="PS50943"/>
    </source>
</evidence>
<sequence>MPDPCARAQLMIRPARELAGISMRELARRVGVSVGTMSGIETGKTAASPERLAAIAAELDTTITALTELQSPQPADAAKEFDWRDYPDREIDPALAAAIGCFVETGYHGATMRTVAAAAGLSAAGVYHHYPSKQSLLTAVFDLAYTELAAHVEAAADVDDRVLALGNVCEAVALFAAVRRDVMRIVVTDRANLDPADRPRIEAVSGRLLEVVRAQLPDGDDEDSAATARAVLDLCTGVCRLERIDDPADIAVRYRRFGLRLAGLDGVGSRPG</sequence>
<dbReference type="PANTHER" id="PTHR30055:SF234">
    <property type="entry name" value="HTH-TYPE TRANSCRIPTIONAL REGULATOR BETI"/>
    <property type="match status" value="1"/>
</dbReference>
<name>A0ABN3HFL7_9ACTN</name>
<dbReference type="Gene3D" id="1.10.357.10">
    <property type="entry name" value="Tetracycline Repressor, domain 2"/>
    <property type="match status" value="1"/>
</dbReference>
<dbReference type="PROSITE" id="PS50943">
    <property type="entry name" value="HTH_CROC1"/>
    <property type="match status" value="1"/>
</dbReference>
<evidence type="ECO:0000256" key="1">
    <source>
        <dbReference type="ARBA" id="ARBA00023015"/>
    </source>
</evidence>
<dbReference type="Proteomes" id="UP001501170">
    <property type="component" value="Unassembled WGS sequence"/>
</dbReference>
<gene>
    <name evidence="7" type="ORF">GCM10009855_18430</name>
</gene>
<dbReference type="SUPFAM" id="SSF47413">
    <property type="entry name" value="lambda repressor-like DNA-binding domains"/>
    <property type="match status" value="1"/>
</dbReference>
<reference evidence="7 8" key="1">
    <citation type="journal article" date="2019" name="Int. J. Syst. Evol. Microbiol.">
        <title>The Global Catalogue of Microorganisms (GCM) 10K type strain sequencing project: providing services to taxonomists for standard genome sequencing and annotation.</title>
        <authorList>
            <consortium name="The Broad Institute Genomics Platform"/>
            <consortium name="The Broad Institute Genome Sequencing Center for Infectious Disease"/>
            <person name="Wu L."/>
            <person name="Ma J."/>
        </authorList>
    </citation>
    <scope>NUCLEOTIDE SEQUENCE [LARGE SCALE GENOMIC DNA]</scope>
    <source>
        <strain evidence="7 8">JCM 16227</strain>
    </source>
</reference>
<organism evidence="7 8">
    <name type="scientific">Gordonia cholesterolivorans</name>
    <dbReference type="NCBI Taxonomy" id="559625"/>
    <lineage>
        <taxon>Bacteria</taxon>
        <taxon>Bacillati</taxon>
        <taxon>Actinomycetota</taxon>
        <taxon>Actinomycetes</taxon>
        <taxon>Mycobacteriales</taxon>
        <taxon>Gordoniaceae</taxon>
        <taxon>Gordonia</taxon>
    </lineage>
</organism>
<dbReference type="InterPro" id="IPR001647">
    <property type="entry name" value="HTH_TetR"/>
</dbReference>
<feature type="DNA-binding region" description="H-T-H motif" evidence="4">
    <location>
        <begin position="111"/>
        <end position="130"/>
    </location>
</feature>
<dbReference type="InterPro" id="IPR010982">
    <property type="entry name" value="Lambda_DNA-bd_dom_sf"/>
</dbReference>
<evidence type="ECO:0000256" key="4">
    <source>
        <dbReference type="PROSITE-ProRule" id="PRU00335"/>
    </source>
</evidence>
<dbReference type="InterPro" id="IPR050109">
    <property type="entry name" value="HTH-type_TetR-like_transc_reg"/>
</dbReference>
<dbReference type="EMBL" id="BAAARB010000008">
    <property type="protein sequence ID" value="GAA2378746.1"/>
    <property type="molecule type" value="Genomic_DNA"/>
</dbReference>
<accession>A0ABN3HFL7</accession>
<proteinExistence type="predicted"/>
<evidence type="ECO:0000259" key="6">
    <source>
        <dbReference type="PROSITE" id="PS50977"/>
    </source>
</evidence>
<evidence type="ECO:0000313" key="7">
    <source>
        <dbReference type="EMBL" id="GAA2378746.1"/>
    </source>
</evidence>
<dbReference type="PRINTS" id="PR00455">
    <property type="entry name" value="HTHTETR"/>
</dbReference>
<evidence type="ECO:0000313" key="8">
    <source>
        <dbReference type="Proteomes" id="UP001501170"/>
    </source>
</evidence>
<dbReference type="PROSITE" id="PS50977">
    <property type="entry name" value="HTH_TETR_2"/>
    <property type="match status" value="1"/>
</dbReference>
<dbReference type="RefSeq" id="WP_006895248.1">
    <property type="nucleotide sequence ID" value="NZ_BAAARB010000008.1"/>
</dbReference>
<dbReference type="Gene3D" id="1.10.260.40">
    <property type="entry name" value="lambda repressor-like DNA-binding domains"/>
    <property type="match status" value="1"/>
</dbReference>
<dbReference type="InterPro" id="IPR009057">
    <property type="entry name" value="Homeodomain-like_sf"/>
</dbReference>
<keyword evidence="2 4" id="KW-0238">DNA-binding</keyword>
<feature type="domain" description="HTH cro/C1-type" evidence="5">
    <location>
        <begin position="12"/>
        <end position="66"/>
    </location>
</feature>
<dbReference type="Pfam" id="PF01381">
    <property type="entry name" value="HTH_3"/>
    <property type="match status" value="1"/>
</dbReference>
<dbReference type="Pfam" id="PF00440">
    <property type="entry name" value="TetR_N"/>
    <property type="match status" value="1"/>
</dbReference>
<evidence type="ECO:0000256" key="3">
    <source>
        <dbReference type="ARBA" id="ARBA00023163"/>
    </source>
</evidence>
<dbReference type="PANTHER" id="PTHR30055">
    <property type="entry name" value="HTH-TYPE TRANSCRIPTIONAL REGULATOR RUTR"/>
    <property type="match status" value="1"/>
</dbReference>
<dbReference type="SUPFAM" id="SSF46689">
    <property type="entry name" value="Homeodomain-like"/>
    <property type="match status" value="1"/>
</dbReference>
<evidence type="ECO:0008006" key="9">
    <source>
        <dbReference type="Google" id="ProtNLM"/>
    </source>
</evidence>
<protein>
    <recommendedName>
        <fullName evidence="9">TetR family transcriptional regulator</fullName>
    </recommendedName>
</protein>
<keyword evidence="1" id="KW-0805">Transcription regulation</keyword>
<keyword evidence="3" id="KW-0804">Transcription</keyword>
<evidence type="ECO:0000256" key="2">
    <source>
        <dbReference type="ARBA" id="ARBA00023125"/>
    </source>
</evidence>
<keyword evidence="8" id="KW-1185">Reference proteome</keyword>
<dbReference type="CDD" id="cd00093">
    <property type="entry name" value="HTH_XRE"/>
    <property type="match status" value="1"/>
</dbReference>